<name>A0A3M0A1P0_9BACT</name>
<keyword evidence="2" id="KW-1185">Reference proteome</keyword>
<evidence type="ECO:0000313" key="1">
    <source>
        <dbReference type="EMBL" id="RMA78567.1"/>
    </source>
</evidence>
<accession>A0A3M0A1P0</accession>
<reference evidence="1 2" key="1">
    <citation type="submission" date="2018-10" db="EMBL/GenBank/DDBJ databases">
        <title>Genomic Encyclopedia of Archaeal and Bacterial Type Strains, Phase II (KMG-II): from individual species to whole genera.</title>
        <authorList>
            <person name="Goeker M."/>
        </authorList>
    </citation>
    <scope>NUCLEOTIDE SEQUENCE [LARGE SCALE GENOMIC DNA]</scope>
    <source>
        <strain evidence="1 2">ATCC 29870</strain>
    </source>
</reference>
<organism evidence="1 2">
    <name type="scientific">Metamycoplasma subdolum</name>
    <dbReference type="NCBI Taxonomy" id="92407"/>
    <lineage>
        <taxon>Bacteria</taxon>
        <taxon>Bacillati</taxon>
        <taxon>Mycoplasmatota</taxon>
        <taxon>Mycoplasmoidales</taxon>
        <taxon>Metamycoplasmataceae</taxon>
        <taxon>Metamycoplasma</taxon>
    </lineage>
</organism>
<evidence type="ECO:0000313" key="2">
    <source>
        <dbReference type="Proteomes" id="UP000267246"/>
    </source>
</evidence>
<protein>
    <recommendedName>
        <fullName evidence="3">Lipoprotein</fullName>
    </recommendedName>
</protein>
<evidence type="ECO:0008006" key="3">
    <source>
        <dbReference type="Google" id="ProtNLM"/>
    </source>
</evidence>
<dbReference type="PROSITE" id="PS51257">
    <property type="entry name" value="PROKAR_LIPOPROTEIN"/>
    <property type="match status" value="1"/>
</dbReference>
<dbReference type="EMBL" id="REFI01000006">
    <property type="protein sequence ID" value="RMA78567.1"/>
    <property type="molecule type" value="Genomic_DNA"/>
</dbReference>
<sequence length="259" mass="30403">MKKNIWLLNISSLALISPVLISSACTDRKERSRIKRLIKETIENKIFEYKIEPEPDSQILINDKKYEIKDYFYGFAIGSYENIQKQYSNDYFVIDVMPIRSFHDNTERFPEDDGSKPLLTEKQGNIVSLILNKEFGTIIGLYDDPNVYSENDKYYDLETYWGYRGKGFGEIFEDFCYDEENKQLIFKLHYCHVDNSITKRPKTEIAISEAKINLDFSSKESGLIKCSWFIKNLAPDMERKNNIVLNSKLILSKIIYPEK</sequence>
<dbReference type="Proteomes" id="UP000267246">
    <property type="component" value="Unassembled WGS sequence"/>
</dbReference>
<comment type="caution">
    <text evidence="1">The sequence shown here is derived from an EMBL/GenBank/DDBJ whole genome shotgun (WGS) entry which is preliminary data.</text>
</comment>
<dbReference type="RefSeq" id="WP_121940694.1">
    <property type="nucleotide sequence ID" value="NZ_CP137846.1"/>
</dbReference>
<proteinExistence type="predicted"/>
<dbReference type="AlphaFoldDB" id="A0A3M0A1P0"/>
<gene>
    <name evidence="1" type="ORF">JN00_0208</name>
</gene>